<dbReference type="InterPro" id="IPR003593">
    <property type="entry name" value="AAA+_ATPase"/>
</dbReference>
<keyword evidence="4" id="KW-0342">GTP-binding</keyword>
<evidence type="ECO:0000313" key="7">
    <source>
        <dbReference type="EMBL" id="SVB03170.1"/>
    </source>
</evidence>
<keyword evidence="2" id="KW-0547">Nucleotide-binding</keyword>
<dbReference type="PANTHER" id="PTHR43087:SF1">
    <property type="entry name" value="LAO_AO TRANSPORT SYSTEM ATPASE"/>
    <property type="match status" value="1"/>
</dbReference>
<comment type="similarity">
    <text evidence="1">Belongs to the SIMIBI class G3E GTPase family. ArgK/MeaB subfamily.</text>
</comment>
<evidence type="ECO:0000256" key="3">
    <source>
        <dbReference type="ARBA" id="ARBA00022801"/>
    </source>
</evidence>
<accession>A0A382ANP7</accession>
<evidence type="ECO:0000256" key="2">
    <source>
        <dbReference type="ARBA" id="ARBA00022741"/>
    </source>
</evidence>
<dbReference type="Pfam" id="PF03308">
    <property type="entry name" value="MeaB"/>
    <property type="match status" value="1"/>
</dbReference>
<dbReference type="PANTHER" id="PTHR43087">
    <property type="entry name" value="LYSINE/ARGININE/ORNITHINE TRANSPORT SYSTEM KINASE"/>
    <property type="match status" value="1"/>
</dbReference>
<feature type="domain" description="AAA+ ATPase" evidence="6">
    <location>
        <begin position="56"/>
        <end position="224"/>
    </location>
</feature>
<gene>
    <name evidence="7" type="ORF">METZ01_LOCUS156024</name>
</gene>
<evidence type="ECO:0000256" key="1">
    <source>
        <dbReference type="ARBA" id="ARBA00009625"/>
    </source>
</evidence>
<dbReference type="SUPFAM" id="SSF52540">
    <property type="entry name" value="P-loop containing nucleoside triphosphate hydrolases"/>
    <property type="match status" value="1"/>
</dbReference>
<protein>
    <recommendedName>
        <fullName evidence="6">AAA+ ATPase domain-containing protein</fullName>
    </recommendedName>
</protein>
<dbReference type="InterPro" id="IPR005129">
    <property type="entry name" value="GTPase_ArgK"/>
</dbReference>
<dbReference type="InterPro" id="IPR052040">
    <property type="entry name" value="GTPase/Isobutyryl-CoA_mutase"/>
</dbReference>
<dbReference type="GO" id="GO:0005525">
    <property type="term" value="F:GTP binding"/>
    <property type="evidence" value="ECO:0007669"/>
    <property type="project" value="UniProtKB-KW"/>
</dbReference>
<organism evidence="7">
    <name type="scientific">marine metagenome</name>
    <dbReference type="NCBI Taxonomy" id="408172"/>
    <lineage>
        <taxon>unclassified sequences</taxon>
        <taxon>metagenomes</taxon>
        <taxon>ecological metagenomes</taxon>
    </lineage>
</organism>
<dbReference type="NCBIfam" id="TIGR00750">
    <property type="entry name" value="lao"/>
    <property type="match status" value="1"/>
</dbReference>
<dbReference type="GO" id="GO:0003924">
    <property type="term" value="F:GTPase activity"/>
    <property type="evidence" value="ECO:0007669"/>
    <property type="project" value="InterPro"/>
</dbReference>
<dbReference type="InterPro" id="IPR027417">
    <property type="entry name" value="P-loop_NTPase"/>
</dbReference>
<sequence length="333" mass="35535">MTWNSDNMSNYDNPHEEIVRLLDGNIRALSKLITLVESDPQILASVYPVIKDVGGRSHIVGITGPPGAGKSTLSSALASLIRDTGRTVAILACDPSSPFTGGSVLGDRVRMQSHYTDPGVFIRSISSRGSSGGLSTSTYGITTLLDAFGFDVVLLETVGVGQTELDVMKISDTVVVVIVPESGDSIQAMKAGLMEIADIFVVNKSDRVGADRMVRDVTGALQLSDNHAVDLPPVLKTRADAADGVPELLFAIDRIYSDLGSHGSFAIHKPRKRLEALRAATLLEIESKLDMILDEENSGANLEVSKLKKDVGLGRIDPISASRTLVDLIKNLE</sequence>
<proteinExistence type="inferred from homology"/>
<name>A0A382ANP7_9ZZZZ</name>
<dbReference type="SMART" id="SM00382">
    <property type="entry name" value="AAA"/>
    <property type="match status" value="1"/>
</dbReference>
<reference evidence="7" key="1">
    <citation type="submission" date="2018-05" db="EMBL/GenBank/DDBJ databases">
        <authorList>
            <person name="Lanie J.A."/>
            <person name="Ng W.-L."/>
            <person name="Kazmierczak K.M."/>
            <person name="Andrzejewski T.M."/>
            <person name="Davidsen T.M."/>
            <person name="Wayne K.J."/>
            <person name="Tettelin H."/>
            <person name="Glass J.I."/>
            <person name="Rusch D."/>
            <person name="Podicherti R."/>
            <person name="Tsui H.-C.T."/>
            <person name="Winkler M.E."/>
        </authorList>
    </citation>
    <scope>NUCLEOTIDE SEQUENCE</scope>
</reference>
<keyword evidence="3" id="KW-0378">Hydrolase</keyword>
<dbReference type="AlphaFoldDB" id="A0A382ANP7"/>
<dbReference type="Gene3D" id="3.40.50.300">
    <property type="entry name" value="P-loop containing nucleotide triphosphate hydrolases"/>
    <property type="match status" value="1"/>
</dbReference>
<evidence type="ECO:0000259" key="6">
    <source>
        <dbReference type="SMART" id="SM00382"/>
    </source>
</evidence>
<dbReference type="EMBL" id="UINC01026184">
    <property type="protein sequence ID" value="SVB03170.1"/>
    <property type="molecule type" value="Genomic_DNA"/>
</dbReference>
<evidence type="ECO:0000256" key="5">
    <source>
        <dbReference type="ARBA" id="ARBA00023186"/>
    </source>
</evidence>
<keyword evidence="5" id="KW-0143">Chaperone</keyword>
<evidence type="ECO:0000256" key="4">
    <source>
        <dbReference type="ARBA" id="ARBA00023134"/>
    </source>
</evidence>